<comment type="caution">
    <text evidence="1">The sequence shown here is derived from an EMBL/GenBank/DDBJ whole genome shotgun (WGS) entry which is preliminary data.</text>
</comment>
<gene>
    <name evidence="1" type="ORF">SDC9_148729</name>
</gene>
<organism evidence="1">
    <name type="scientific">bioreactor metagenome</name>
    <dbReference type="NCBI Taxonomy" id="1076179"/>
    <lineage>
        <taxon>unclassified sequences</taxon>
        <taxon>metagenomes</taxon>
        <taxon>ecological metagenomes</taxon>
    </lineage>
</organism>
<evidence type="ECO:0000313" key="1">
    <source>
        <dbReference type="EMBL" id="MPN01520.1"/>
    </source>
</evidence>
<name>A0A645EJL5_9ZZZZ</name>
<reference evidence="1" key="1">
    <citation type="submission" date="2019-08" db="EMBL/GenBank/DDBJ databases">
        <authorList>
            <person name="Kucharzyk K."/>
            <person name="Murdoch R.W."/>
            <person name="Higgins S."/>
            <person name="Loffler F."/>
        </authorList>
    </citation>
    <scope>NUCLEOTIDE SEQUENCE</scope>
</reference>
<protein>
    <submittedName>
        <fullName evidence="1">Uncharacterized protein</fullName>
    </submittedName>
</protein>
<sequence length="90" mass="10420">MSRASSSVAFADAVDHWVYNFDPYSATRGYYVFGREDISDTDRKGQLAYRHKETINTLFFDGHVGSMNWNTVRDLTSANATNPFRYFYTK</sequence>
<accession>A0A645EJL5</accession>
<proteinExistence type="predicted"/>
<dbReference type="EMBL" id="VSSQ01047516">
    <property type="protein sequence ID" value="MPN01520.1"/>
    <property type="molecule type" value="Genomic_DNA"/>
</dbReference>
<dbReference type="AlphaFoldDB" id="A0A645EJL5"/>